<dbReference type="PROSITE" id="PS50885">
    <property type="entry name" value="HAMP"/>
    <property type="match status" value="1"/>
</dbReference>
<dbReference type="InterPro" id="IPR036890">
    <property type="entry name" value="HATPase_C_sf"/>
</dbReference>
<dbReference type="RefSeq" id="WP_060532518.1">
    <property type="nucleotide sequence ID" value="NZ_CP013023.1"/>
</dbReference>
<accession>A0A172ZDT4</accession>
<keyword evidence="10" id="KW-0902">Two-component regulatory system</keyword>
<dbReference type="STRING" id="1616788.AR543_05530"/>
<keyword evidence="4" id="KW-1003">Cell membrane</keyword>
<gene>
    <name evidence="15" type="ORF">AR543_05530</name>
</gene>
<reference evidence="15 16" key="2">
    <citation type="journal article" date="2016" name="Int. J. Syst. Evol. Microbiol.">
        <title>Paenibacillus bovis sp. nov., isolated from raw yak (Bos grunniens) milk.</title>
        <authorList>
            <person name="Gao C."/>
            <person name="Han J."/>
            <person name="Liu Z."/>
            <person name="Xu X."/>
            <person name="Hang F."/>
            <person name="Wu Z."/>
        </authorList>
    </citation>
    <scope>NUCLEOTIDE SEQUENCE [LARGE SCALE GENOMIC DNA]</scope>
    <source>
        <strain evidence="15 16">BD3526</strain>
    </source>
</reference>
<keyword evidence="9" id="KW-0067">ATP-binding</keyword>
<dbReference type="Gene3D" id="3.30.565.10">
    <property type="entry name" value="Histidine kinase-like ATPase, C-terminal domain"/>
    <property type="match status" value="1"/>
</dbReference>
<evidence type="ECO:0000256" key="9">
    <source>
        <dbReference type="ARBA" id="ARBA00022840"/>
    </source>
</evidence>
<keyword evidence="12" id="KW-1133">Transmembrane helix</keyword>
<dbReference type="InterPro" id="IPR050640">
    <property type="entry name" value="Bact_2-comp_sensor_kinase"/>
</dbReference>
<keyword evidence="11 12" id="KW-0472">Membrane</keyword>
<dbReference type="PROSITE" id="PS50109">
    <property type="entry name" value="HIS_KIN"/>
    <property type="match status" value="1"/>
</dbReference>
<dbReference type="CDD" id="cd06225">
    <property type="entry name" value="HAMP"/>
    <property type="match status" value="1"/>
</dbReference>
<dbReference type="PANTHER" id="PTHR34220">
    <property type="entry name" value="SENSOR HISTIDINE KINASE YPDA"/>
    <property type="match status" value="1"/>
</dbReference>
<dbReference type="PANTHER" id="PTHR34220:SF7">
    <property type="entry name" value="SENSOR HISTIDINE KINASE YPDA"/>
    <property type="match status" value="1"/>
</dbReference>
<dbReference type="EC" id="2.7.13.3" evidence="3"/>
<evidence type="ECO:0000256" key="2">
    <source>
        <dbReference type="ARBA" id="ARBA00004651"/>
    </source>
</evidence>
<evidence type="ECO:0000256" key="3">
    <source>
        <dbReference type="ARBA" id="ARBA00012438"/>
    </source>
</evidence>
<evidence type="ECO:0000259" key="13">
    <source>
        <dbReference type="PROSITE" id="PS50109"/>
    </source>
</evidence>
<dbReference type="InterPro" id="IPR005467">
    <property type="entry name" value="His_kinase_dom"/>
</dbReference>
<comment type="subcellular location">
    <subcellularLocation>
        <location evidence="2">Cell membrane</location>
        <topology evidence="2">Multi-pass membrane protein</topology>
    </subcellularLocation>
</comment>
<sequence length="595" mass="68088">MLTRFKSAYINLGIHRQMLLLISVLMLGSFASYLLVLNTVYNTYDSQMYEKTSELLNMSSVEIENQLKDIENLSFRVVTDEQLQRYLSQLQQESSVYEKNVIRKKITNRLIAFAGSEKFVYSMMAIDREGEVMSAGNREGIPAVLRTDLIKLAKDKAGSNSWYVGEQGSLLAVRQFKEFSGSTFTLNDLGTIIVRIRIDRIVQQQMESSSGSQLIISNGQEIVYPAELAPPLDKEAISQELQRSQPYGVVTLPEESYFSARIQSAYTGWTYLHITPFDEMFQRMVWIKRMVTIVFIGIFLLALIFGTKLSRSITRPMERLLQKMRTVETGNLDQLGELTTDPVTASAQNEVGLLHRTFNRMLRRIRELIDENYAKQLIIRETELKALQAQIDPHFLYNTLESINWMAKVNKQTEISRMVEALGFLLRSSVNMSDKLIRLGDELDIVRSYVTIQRMRFEERLDFTIEVPDELLDTPIPKLTLQPLVENAIHYALEPKIEVCHIRITARLEQDVVQITVEDDGPGMTPEFLERLHQGQIRTRGKGIGLNNIMERIRLTYGPEYGLSIESEPDVVTAFHIRIPYEKGELCDVQSAVGG</sequence>
<keyword evidence="6" id="KW-0808">Transferase</keyword>
<evidence type="ECO:0000256" key="7">
    <source>
        <dbReference type="ARBA" id="ARBA00022741"/>
    </source>
</evidence>
<feature type="domain" description="Histidine kinase" evidence="13">
    <location>
        <begin position="481"/>
        <end position="583"/>
    </location>
</feature>
<keyword evidence="8 15" id="KW-0418">Kinase</keyword>
<dbReference type="AlphaFoldDB" id="A0A172ZDT4"/>
<dbReference type="InterPro" id="IPR004358">
    <property type="entry name" value="Sig_transdc_His_kin-like_C"/>
</dbReference>
<keyword evidence="16" id="KW-1185">Reference proteome</keyword>
<dbReference type="SUPFAM" id="SSF55874">
    <property type="entry name" value="ATPase domain of HSP90 chaperone/DNA topoisomerase II/histidine kinase"/>
    <property type="match status" value="1"/>
</dbReference>
<dbReference type="Pfam" id="PF06580">
    <property type="entry name" value="His_kinase"/>
    <property type="match status" value="1"/>
</dbReference>
<dbReference type="KEGG" id="pbv:AR543_05530"/>
<keyword evidence="7" id="KW-0547">Nucleotide-binding</keyword>
<evidence type="ECO:0000313" key="15">
    <source>
        <dbReference type="EMBL" id="ANF95522.1"/>
    </source>
</evidence>
<dbReference type="GO" id="GO:0005524">
    <property type="term" value="F:ATP binding"/>
    <property type="evidence" value="ECO:0007669"/>
    <property type="project" value="UniProtKB-KW"/>
</dbReference>
<dbReference type="PRINTS" id="PR00344">
    <property type="entry name" value="BCTRLSENSOR"/>
</dbReference>
<dbReference type="InterPro" id="IPR003660">
    <property type="entry name" value="HAMP_dom"/>
</dbReference>
<dbReference type="SMART" id="SM00304">
    <property type="entry name" value="HAMP"/>
    <property type="match status" value="1"/>
</dbReference>
<proteinExistence type="predicted"/>
<feature type="transmembrane region" description="Helical" evidence="12">
    <location>
        <begin position="290"/>
        <end position="309"/>
    </location>
</feature>
<feature type="domain" description="HAMP" evidence="14">
    <location>
        <begin position="311"/>
        <end position="370"/>
    </location>
</feature>
<dbReference type="Pfam" id="PF00672">
    <property type="entry name" value="HAMP"/>
    <property type="match status" value="1"/>
</dbReference>
<dbReference type="InterPro" id="IPR003594">
    <property type="entry name" value="HATPase_dom"/>
</dbReference>
<dbReference type="GO" id="GO:0000155">
    <property type="term" value="F:phosphorelay sensor kinase activity"/>
    <property type="evidence" value="ECO:0007669"/>
    <property type="project" value="InterPro"/>
</dbReference>
<keyword evidence="5" id="KW-0597">Phosphoprotein</keyword>
<dbReference type="Pfam" id="PF02518">
    <property type="entry name" value="HATPase_c"/>
    <property type="match status" value="1"/>
</dbReference>
<reference evidence="16" key="1">
    <citation type="submission" date="2015-10" db="EMBL/GenBank/DDBJ databases">
        <title>Genome of Paenibacillus bovis sp. nov.</title>
        <authorList>
            <person name="Wu Z."/>
            <person name="Gao C."/>
            <person name="Liu Z."/>
            <person name="Zheng H."/>
        </authorList>
    </citation>
    <scope>NUCLEOTIDE SEQUENCE [LARGE SCALE GENOMIC DNA]</scope>
    <source>
        <strain evidence="16">BD3526</strain>
    </source>
</reference>
<dbReference type="GO" id="GO:0005886">
    <property type="term" value="C:plasma membrane"/>
    <property type="evidence" value="ECO:0007669"/>
    <property type="project" value="UniProtKB-SubCell"/>
</dbReference>
<dbReference type="SUPFAM" id="SSF158472">
    <property type="entry name" value="HAMP domain-like"/>
    <property type="match status" value="1"/>
</dbReference>
<dbReference type="Gene3D" id="6.10.340.10">
    <property type="match status" value="1"/>
</dbReference>
<comment type="catalytic activity">
    <reaction evidence="1">
        <text>ATP + protein L-histidine = ADP + protein N-phospho-L-histidine.</text>
        <dbReference type="EC" id="2.7.13.3"/>
    </reaction>
</comment>
<dbReference type="SMART" id="SM00387">
    <property type="entry name" value="HATPase_c"/>
    <property type="match status" value="1"/>
</dbReference>
<evidence type="ECO:0000256" key="11">
    <source>
        <dbReference type="ARBA" id="ARBA00023136"/>
    </source>
</evidence>
<protein>
    <recommendedName>
        <fullName evidence="3">histidine kinase</fullName>
        <ecNumber evidence="3">2.7.13.3</ecNumber>
    </recommendedName>
</protein>
<evidence type="ECO:0000256" key="5">
    <source>
        <dbReference type="ARBA" id="ARBA00022553"/>
    </source>
</evidence>
<name>A0A172ZDT4_9BACL</name>
<evidence type="ECO:0000256" key="12">
    <source>
        <dbReference type="SAM" id="Phobius"/>
    </source>
</evidence>
<dbReference type="InterPro" id="IPR010559">
    <property type="entry name" value="Sig_transdc_His_kin_internal"/>
</dbReference>
<evidence type="ECO:0000256" key="4">
    <source>
        <dbReference type="ARBA" id="ARBA00022475"/>
    </source>
</evidence>
<evidence type="ECO:0000256" key="6">
    <source>
        <dbReference type="ARBA" id="ARBA00022679"/>
    </source>
</evidence>
<feature type="transmembrane region" description="Helical" evidence="12">
    <location>
        <begin position="20"/>
        <end position="41"/>
    </location>
</feature>
<dbReference type="OrthoDB" id="9776552at2"/>
<dbReference type="EMBL" id="CP013023">
    <property type="protein sequence ID" value="ANF95522.1"/>
    <property type="molecule type" value="Genomic_DNA"/>
</dbReference>
<evidence type="ECO:0000259" key="14">
    <source>
        <dbReference type="PROSITE" id="PS50885"/>
    </source>
</evidence>
<dbReference type="Proteomes" id="UP000078148">
    <property type="component" value="Chromosome"/>
</dbReference>
<evidence type="ECO:0000256" key="10">
    <source>
        <dbReference type="ARBA" id="ARBA00023012"/>
    </source>
</evidence>
<evidence type="ECO:0000256" key="1">
    <source>
        <dbReference type="ARBA" id="ARBA00000085"/>
    </source>
</evidence>
<keyword evidence="12" id="KW-0812">Transmembrane</keyword>
<evidence type="ECO:0000256" key="8">
    <source>
        <dbReference type="ARBA" id="ARBA00022777"/>
    </source>
</evidence>
<organism evidence="15 16">
    <name type="scientific">Paenibacillus bovis</name>
    <dbReference type="NCBI Taxonomy" id="1616788"/>
    <lineage>
        <taxon>Bacteria</taxon>
        <taxon>Bacillati</taxon>
        <taxon>Bacillota</taxon>
        <taxon>Bacilli</taxon>
        <taxon>Bacillales</taxon>
        <taxon>Paenibacillaceae</taxon>
        <taxon>Paenibacillus</taxon>
    </lineage>
</organism>
<evidence type="ECO:0000313" key="16">
    <source>
        <dbReference type="Proteomes" id="UP000078148"/>
    </source>
</evidence>